<accession>A0A172TVU6</accession>
<protein>
    <recommendedName>
        <fullName evidence="3">N-acetyltransferase domain-containing protein</fullName>
    </recommendedName>
</protein>
<evidence type="ECO:0000313" key="2">
    <source>
        <dbReference type="Proteomes" id="UP000077177"/>
    </source>
</evidence>
<dbReference type="EMBL" id="CP011390">
    <property type="protein sequence ID" value="ANE51122.1"/>
    <property type="molecule type" value="Genomic_DNA"/>
</dbReference>
<dbReference type="STRING" id="1492898.SY85_12030"/>
<reference evidence="1 2" key="2">
    <citation type="journal article" date="2016" name="Int. J. Syst. Evol. Microbiol.">
        <title>Flavisolibacter tropicus sp. nov., isolated from tropical soil.</title>
        <authorList>
            <person name="Lee J.J."/>
            <person name="Kang M.S."/>
            <person name="Kim G.S."/>
            <person name="Lee C.S."/>
            <person name="Lim S."/>
            <person name="Lee J."/>
            <person name="Roh S.H."/>
            <person name="Kang H."/>
            <person name="Ha J.M."/>
            <person name="Bae S."/>
            <person name="Jung H.Y."/>
            <person name="Kim M.K."/>
        </authorList>
    </citation>
    <scope>NUCLEOTIDE SEQUENCE [LARGE SCALE GENOMIC DNA]</scope>
    <source>
        <strain evidence="1 2">LCS9</strain>
    </source>
</reference>
<evidence type="ECO:0000313" key="1">
    <source>
        <dbReference type="EMBL" id="ANE51122.1"/>
    </source>
</evidence>
<dbReference type="Gene3D" id="3.40.630.30">
    <property type="match status" value="1"/>
</dbReference>
<dbReference type="RefSeq" id="WP_066404803.1">
    <property type="nucleotide sequence ID" value="NZ_CP011390.1"/>
</dbReference>
<dbReference type="SUPFAM" id="SSF55729">
    <property type="entry name" value="Acyl-CoA N-acyltransferases (Nat)"/>
    <property type="match status" value="1"/>
</dbReference>
<organism evidence="1 2">
    <name type="scientific">Flavisolibacter tropicus</name>
    <dbReference type="NCBI Taxonomy" id="1492898"/>
    <lineage>
        <taxon>Bacteria</taxon>
        <taxon>Pseudomonadati</taxon>
        <taxon>Bacteroidota</taxon>
        <taxon>Chitinophagia</taxon>
        <taxon>Chitinophagales</taxon>
        <taxon>Chitinophagaceae</taxon>
        <taxon>Flavisolibacter</taxon>
    </lineage>
</organism>
<gene>
    <name evidence="1" type="ORF">SY85_12030</name>
</gene>
<dbReference type="KEGG" id="fla:SY85_12030"/>
<keyword evidence="2" id="KW-1185">Reference proteome</keyword>
<sequence>MLVDQHQSQLRQHIYKLRYNILVTEQHKQPTYADHSNKLVKEPLDDTGLLFAHIDADEGIGSCRVNRLTDLQDLSGYPYHCLDYFSQHAFAHQVGIASRLLLHPSYRRTNAFKLLVKSVVKTAFDNGISILIIDGVLSLERLYFKLGFLPYGIPFTHKDGMEVTPMILDANNQNRLREINSLLLDCYPANYCGSEAIKTKVDGLIKLRHELEVLS</sequence>
<name>A0A172TVU6_9BACT</name>
<proteinExistence type="predicted"/>
<reference evidence="2" key="1">
    <citation type="submission" date="2015-01" db="EMBL/GenBank/DDBJ databases">
        <title>Flavisolibacter sp./LCS9/ whole genome sequencing.</title>
        <authorList>
            <person name="Kim M.K."/>
            <person name="Srinivasan S."/>
            <person name="Lee J.-J."/>
        </authorList>
    </citation>
    <scope>NUCLEOTIDE SEQUENCE [LARGE SCALE GENOMIC DNA]</scope>
    <source>
        <strain evidence="2">LCS9</strain>
    </source>
</reference>
<evidence type="ECO:0008006" key="3">
    <source>
        <dbReference type="Google" id="ProtNLM"/>
    </source>
</evidence>
<dbReference type="AlphaFoldDB" id="A0A172TVU6"/>
<dbReference type="InterPro" id="IPR016181">
    <property type="entry name" value="Acyl_CoA_acyltransferase"/>
</dbReference>
<dbReference type="OrthoDB" id="1673783at2"/>
<dbReference type="Proteomes" id="UP000077177">
    <property type="component" value="Chromosome"/>
</dbReference>